<dbReference type="InterPro" id="IPR010994">
    <property type="entry name" value="RuvA_2-like"/>
</dbReference>
<protein>
    <submittedName>
        <fullName evidence="3">Competence protein ComEA</fullName>
    </submittedName>
</protein>
<dbReference type="SMART" id="SM00278">
    <property type="entry name" value="HhH1"/>
    <property type="match status" value="2"/>
</dbReference>
<dbReference type="GO" id="GO:0015627">
    <property type="term" value="C:type II protein secretion system complex"/>
    <property type="evidence" value="ECO:0007669"/>
    <property type="project" value="TreeGrafter"/>
</dbReference>
<dbReference type="EMBL" id="BDOQ01000001">
    <property type="protein sequence ID" value="GBG12710.1"/>
    <property type="molecule type" value="Genomic_DNA"/>
</dbReference>
<dbReference type="AlphaFoldDB" id="A0A2R5F235"/>
<organism evidence="3 4">
    <name type="scientific">Novimethylophilus kurashikiensis</name>
    <dbReference type="NCBI Taxonomy" id="1825523"/>
    <lineage>
        <taxon>Bacteria</taxon>
        <taxon>Pseudomonadati</taxon>
        <taxon>Pseudomonadota</taxon>
        <taxon>Betaproteobacteria</taxon>
        <taxon>Nitrosomonadales</taxon>
        <taxon>Methylophilaceae</taxon>
        <taxon>Novimethylophilus</taxon>
    </lineage>
</organism>
<dbReference type="InterPro" id="IPR004509">
    <property type="entry name" value="Competence_ComEA_HhH"/>
</dbReference>
<evidence type="ECO:0000256" key="1">
    <source>
        <dbReference type="SAM" id="SignalP"/>
    </source>
</evidence>
<feature type="domain" description="Helix-hairpin-helix DNA-binding motif class 1" evidence="2">
    <location>
        <begin position="59"/>
        <end position="78"/>
    </location>
</feature>
<feature type="signal peptide" evidence="1">
    <location>
        <begin position="1"/>
        <end position="19"/>
    </location>
</feature>
<feature type="domain" description="Helix-hairpin-helix DNA-binding motif class 1" evidence="2">
    <location>
        <begin position="29"/>
        <end position="48"/>
    </location>
</feature>
<keyword evidence="1" id="KW-0732">Signal</keyword>
<dbReference type="Pfam" id="PF12836">
    <property type="entry name" value="HHH_3"/>
    <property type="match status" value="1"/>
</dbReference>
<dbReference type="PANTHER" id="PTHR21180">
    <property type="entry name" value="ENDONUCLEASE/EXONUCLEASE/PHOSPHATASE FAMILY DOMAIN-CONTAINING PROTEIN 1"/>
    <property type="match status" value="1"/>
</dbReference>
<dbReference type="RefSeq" id="WP_109013928.1">
    <property type="nucleotide sequence ID" value="NZ_BDOQ01000001.1"/>
</dbReference>
<comment type="caution">
    <text evidence="3">The sequence shown here is derived from an EMBL/GenBank/DDBJ whole genome shotgun (WGS) entry which is preliminary data.</text>
</comment>
<sequence>MKKIMMFLSMLALSISAWAAVDLNTATQAELESVNGIGPKKAQAIIEYRKKNGNFKSVDDLDNVSGFGKKTVDKVKKEVSVGNATAAAAAGKQEKAKK</sequence>
<dbReference type="InterPro" id="IPR051675">
    <property type="entry name" value="Endo/Exo/Phosphatase_dom_1"/>
</dbReference>
<evidence type="ECO:0000259" key="2">
    <source>
        <dbReference type="SMART" id="SM00278"/>
    </source>
</evidence>
<dbReference type="GO" id="GO:0015628">
    <property type="term" value="P:protein secretion by the type II secretion system"/>
    <property type="evidence" value="ECO:0007669"/>
    <property type="project" value="TreeGrafter"/>
</dbReference>
<dbReference type="SUPFAM" id="SSF47781">
    <property type="entry name" value="RuvA domain 2-like"/>
    <property type="match status" value="1"/>
</dbReference>
<dbReference type="InterPro" id="IPR003583">
    <property type="entry name" value="Hlx-hairpin-Hlx_DNA-bd_motif"/>
</dbReference>
<evidence type="ECO:0000313" key="4">
    <source>
        <dbReference type="Proteomes" id="UP000245081"/>
    </source>
</evidence>
<proteinExistence type="predicted"/>
<gene>
    <name evidence="3" type="primary">comEA</name>
    <name evidence="3" type="ORF">NMK_0242</name>
</gene>
<dbReference type="Gene3D" id="1.10.150.280">
    <property type="entry name" value="AF1531-like domain"/>
    <property type="match status" value="1"/>
</dbReference>
<dbReference type="Proteomes" id="UP000245081">
    <property type="component" value="Unassembled WGS sequence"/>
</dbReference>
<reference evidence="3 4" key="1">
    <citation type="journal article" date="2018" name="Environ. Microbiol.">
        <title>Isolation and genomic characterization of Novimethylophilus kurashikiensis gen. nov. sp. nov., a new lanthanide-dependent methylotrophic species of Methylophilaceae.</title>
        <authorList>
            <person name="Lv H."/>
            <person name="Sahin N."/>
            <person name="Tani A."/>
        </authorList>
    </citation>
    <scope>NUCLEOTIDE SEQUENCE [LARGE SCALE GENOMIC DNA]</scope>
    <source>
        <strain evidence="3 4">La2-4</strain>
    </source>
</reference>
<keyword evidence="4" id="KW-1185">Reference proteome</keyword>
<dbReference type="OrthoDB" id="8687931at2"/>
<dbReference type="PANTHER" id="PTHR21180:SF32">
    <property type="entry name" value="ENDONUCLEASE_EXONUCLEASE_PHOSPHATASE FAMILY DOMAIN-CONTAINING PROTEIN 1"/>
    <property type="match status" value="1"/>
</dbReference>
<feature type="chain" id="PRO_5015336058" evidence="1">
    <location>
        <begin position="20"/>
        <end position="98"/>
    </location>
</feature>
<evidence type="ECO:0000313" key="3">
    <source>
        <dbReference type="EMBL" id="GBG12710.1"/>
    </source>
</evidence>
<accession>A0A2R5F235</accession>
<dbReference type="GO" id="GO:0003677">
    <property type="term" value="F:DNA binding"/>
    <property type="evidence" value="ECO:0007669"/>
    <property type="project" value="InterPro"/>
</dbReference>
<dbReference type="NCBIfam" id="TIGR00426">
    <property type="entry name" value="competence protein ComEA helix-hairpin-helix repeat region"/>
    <property type="match status" value="1"/>
</dbReference>
<name>A0A2R5F235_9PROT</name>
<dbReference type="GO" id="GO:0006281">
    <property type="term" value="P:DNA repair"/>
    <property type="evidence" value="ECO:0007669"/>
    <property type="project" value="InterPro"/>
</dbReference>